<dbReference type="Gene3D" id="2.60.40.10">
    <property type="entry name" value="Immunoglobulins"/>
    <property type="match status" value="1"/>
</dbReference>
<keyword evidence="5" id="KW-0391">Immunity</keyword>
<dbReference type="PANTHER" id="PTHR19367:SF18">
    <property type="entry name" value="T CELL RECEPTOR ALPHA VARIABLE 16"/>
    <property type="match status" value="1"/>
</dbReference>
<dbReference type="InterPro" id="IPR003599">
    <property type="entry name" value="Ig_sub"/>
</dbReference>
<dbReference type="InterPro" id="IPR036179">
    <property type="entry name" value="Ig-like_dom_sf"/>
</dbReference>
<dbReference type="GO" id="GO:0002250">
    <property type="term" value="P:adaptive immune response"/>
    <property type="evidence" value="ECO:0007669"/>
    <property type="project" value="UniProtKB-KW"/>
</dbReference>
<evidence type="ECO:0000256" key="3">
    <source>
        <dbReference type="ARBA" id="ARBA00023170"/>
    </source>
</evidence>
<proteinExistence type="predicted"/>
<evidence type="ECO:0000256" key="4">
    <source>
        <dbReference type="ARBA" id="ARBA00023319"/>
    </source>
</evidence>
<feature type="chain" id="PRO_5043932124" description="Ig-like domain-containing protein" evidence="6">
    <location>
        <begin position="21"/>
        <end position="165"/>
    </location>
</feature>
<gene>
    <name evidence="8" type="ORF">GDO54_013620</name>
</gene>
<name>A0AAV3A7F5_PYXAD</name>
<dbReference type="InterPro" id="IPR051287">
    <property type="entry name" value="TCR_variable_region"/>
</dbReference>
<dbReference type="EMBL" id="DYDO01000006">
    <property type="protein sequence ID" value="DBA22603.1"/>
    <property type="molecule type" value="Genomic_DNA"/>
</dbReference>
<evidence type="ECO:0000256" key="1">
    <source>
        <dbReference type="ARBA" id="ARBA00022729"/>
    </source>
</evidence>
<feature type="signal peptide" evidence="6">
    <location>
        <begin position="1"/>
        <end position="20"/>
    </location>
</feature>
<dbReference type="InterPro" id="IPR013106">
    <property type="entry name" value="Ig_V-set"/>
</dbReference>
<feature type="domain" description="Ig-like" evidence="7">
    <location>
        <begin position="20"/>
        <end position="117"/>
    </location>
</feature>
<evidence type="ECO:0000256" key="2">
    <source>
        <dbReference type="ARBA" id="ARBA00023130"/>
    </source>
</evidence>
<dbReference type="Proteomes" id="UP001181693">
    <property type="component" value="Unassembled WGS sequence"/>
</dbReference>
<dbReference type="GO" id="GO:0042101">
    <property type="term" value="C:T cell receptor complex"/>
    <property type="evidence" value="ECO:0007669"/>
    <property type="project" value="UniProtKB-KW"/>
</dbReference>
<keyword evidence="5" id="KW-1279">T cell receptor</keyword>
<evidence type="ECO:0000313" key="8">
    <source>
        <dbReference type="EMBL" id="DBA22603.1"/>
    </source>
</evidence>
<evidence type="ECO:0000256" key="6">
    <source>
        <dbReference type="SAM" id="SignalP"/>
    </source>
</evidence>
<evidence type="ECO:0000256" key="5">
    <source>
        <dbReference type="ARBA" id="ARBA00043266"/>
    </source>
</evidence>
<keyword evidence="9" id="KW-1185">Reference proteome</keyword>
<protein>
    <recommendedName>
        <fullName evidence="7">Ig-like domain-containing protein</fullName>
    </recommendedName>
</protein>
<dbReference type="PANTHER" id="PTHR19367">
    <property type="entry name" value="T-CELL RECEPTOR ALPHA CHAIN V REGION"/>
    <property type="match status" value="1"/>
</dbReference>
<dbReference type="PROSITE" id="PS50835">
    <property type="entry name" value="IG_LIKE"/>
    <property type="match status" value="1"/>
</dbReference>
<dbReference type="SUPFAM" id="SSF48726">
    <property type="entry name" value="Immunoglobulin"/>
    <property type="match status" value="1"/>
</dbReference>
<keyword evidence="2" id="KW-1064">Adaptive immunity</keyword>
<dbReference type="InterPro" id="IPR007110">
    <property type="entry name" value="Ig-like_dom"/>
</dbReference>
<dbReference type="Pfam" id="PF07686">
    <property type="entry name" value="V-set"/>
    <property type="match status" value="1"/>
</dbReference>
<comment type="caution">
    <text evidence="8">The sequence shown here is derived from an EMBL/GenBank/DDBJ whole genome shotgun (WGS) entry which is preliminary data.</text>
</comment>
<dbReference type="InterPro" id="IPR013783">
    <property type="entry name" value="Ig-like_fold"/>
</dbReference>
<keyword evidence="3" id="KW-0675">Receptor</keyword>
<dbReference type="SMART" id="SM00406">
    <property type="entry name" value="IGv"/>
    <property type="match status" value="1"/>
</dbReference>
<dbReference type="AlphaFoldDB" id="A0AAV3A7F5"/>
<sequence>MSAACLLGITFISLFVMIHGQTVHQPLSSLLLSEGDSLHINCTFTVSGSPYLYWYTHYYNRAPGMLLYNYGTKEIYGFKAEHEKETNSYHLTKDRVELSDSGMYYCAVSDTVIKIYTTPDLVPRCPGIPLLPCAEEVLGAAVFYLIFRLLLPSSLCVTQSHTAQV</sequence>
<keyword evidence="4" id="KW-0393">Immunoglobulin domain</keyword>
<accession>A0AAV3A7F5</accession>
<reference evidence="8" key="1">
    <citation type="thesis" date="2020" institute="ProQuest LLC" country="789 East Eisenhower Parkway, Ann Arbor, MI, USA">
        <title>Comparative Genomics and Chromosome Evolution.</title>
        <authorList>
            <person name="Mudd A.B."/>
        </authorList>
    </citation>
    <scope>NUCLEOTIDE SEQUENCE</scope>
    <source>
        <strain evidence="8">1538</strain>
        <tissue evidence="8">Blood</tissue>
    </source>
</reference>
<evidence type="ECO:0000259" key="7">
    <source>
        <dbReference type="PROSITE" id="PS50835"/>
    </source>
</evidence>
<organism evidence="8 9">
    <name type="scientific">Pyxicephalus adspersus</name>
    <name type="common">African bullfrog</name>
    <dbReference type="NCBI Taxonomy" id="30357"/>
    <lineage>
        <taxon>Eukaryota</taxon>
        <taxon>Metazoa</taxon>
        <taxon>Chordata</taxon>
        <taxon>Craniata</taxon>
        <taxon>Vertebrata</taxon>
        <taxon>Euteleostomi</taxon>
        <taxon>Amphibia</taxon>
        <taxon>Batrachia</taxon>
        <taxon>Anura</taxon>
        <taxon>Neobatrachia</taxon>
        <taxon>Ranoidea</taxon>
        <taxon>Pyxicephalidae</taxon>
        <taxon>Pyxicephalinae</taxon>
        <taxon>Pyxicephalus</taxon>
    </lineage>
</organism>
<evidence type="ECO:0000313" key="9">
    <source>
        <dbReference type="Proteomes" id="UP001181693"/>
    </source>
</evidence>
<keyword evidence="1 6" id="KW-0732">Signal</keyword>
<dbReference type="SMART" id="SM00409">
    <property type="entry name" value="IG"/>
    <property type="match status" value="1"/>
</dbReference>